<feature type="chain" id="PRO_5039383802" description="Lipoprotein" evidence="1">
    <location>
        <begin position="29"/>
        <end position="147"/>
    </location>
</feature>
<dbReference type="AlphaFoldDB" id="A0A318I3S8"/>
<keyword evidence="3" id="KW-1185">Reference proteome</keyword>
<evidence type="ECO:0000313" key="3">
    <source>
        <dbReference type="Proteomes" id="UP000247781"/>
    </source>
</evidence>
<reference evidence="2 3" key="2">
    <citation type="submission" date="2018-06" db="EMBL/GenBank/DDBJ databases">
        <title>Sequencing of bacterial isolates from soil warming experiment in Harvard Forest, Massachusetts, USA.</title>
        <authorList>
            <person name="Deangelis K.PhD."/>
        </authorList>
    </citation>
    <scope>NUCLEOTIDE SEQUENCE [LARGE SCALE GENOMIC DNA]</scope>
    <source>
        <strain evidence="2 3">GAS496</strain>
    </source>
</reference>
<dbReference type="PROSITE" id="PS51257">
    <property type="entry name" value="PROKAR_LIPOPROTEIN"/>
    <property type="match status" value="1"/>
</dbReference>
<protein>
    <recommendedName>
        <fullName evidence="4">Lipoprotein</fullName>
    </recommendedName>
</protein>
<name>A0A318I3S8_9MYCO</name>
<gene>
    <name evidence="2" type="ORF">C8E89_101414</name>
</gene>
<accession>A0A318I3S8</accession>
<comment type="caution">
    <text evidence="2">The sequence shown here is derived from an EMBL/GenBank/DDBJ whole genome shotgun (WGS) entry which is preliminary data.</text>
</comment>
<sequence>MNKRWTWPLVALLGVALMGCHFDEPARADVPAFTLNEAFTLAGGQEGLNASEKLRVRFADVLEDSRCPTQVECFWTGQARIAIAVQPEGSGPTAIEFNTNPAPGQTVKAGDVGPYSIELQSLDPYPQTPDDPIALEDYRATLVVQKR</sequence>
<reference evidence="3" key="1">
    <citation type="submission" date="2018-05" db="EMBL/GenBank/DDBJ databases">
        <authorList>
            <person name="Deangelis K."/>
            <person name="Huntemann M."/>
            <person name="Clum A."/>
            <person name="Pillay M."/>
            <person name="Palaniappan K."/>
            <person name="Varghese N."/>
            <person name="Mikhailova N."/>
            <person name="Stamatis D."/>
            <person name="Reddy T."/>
            <person name="Daum C."/>
            <person name="Shapiro N."/>
            <person name="Ivanova N."/>
            <person name="Kyrpides N."/>
            <person name="Woyke T."/>
        </authorList>
    </citation>
    <scope>NUCLEOTIDE SEQUENCE [LARGE SCALE GENOMIC DNA]</scope>
    <source>
        <strain evidence="3">GAS496</strain>
    </source>
</reference>
<dbReference type="Proteomes" id="UP000247781">
    <property type="component" value="Unassembled WGS sequence"/>
</dbReference>
<evidence type="ECO:0000256" key="1">
    <source>
        <dbReference type="SAM" id="SignalP"/>
    </source>
</evidence>
<evidence type="ECO:0000313" key="2">
    <source>
        <dbReference type="EMBL" id="PXX13261.1"/>
    </source>
</evidence>
<keyword evidence="1" id="KW-0732">Signal</keyword>
<proteinExistence type="predicted"/>
<dbReference type="EMBL" id="QJJU01000001">
    <property type="protein sequence ID" value="PXX13261.1"/>
    <property type="molecule type" value="Genomic_DNA"/>
</dbReference>
<dbReference type="OrthoDB" id="163809at2"/>
<feature type="signal peptide" evidence="1">
    <location>
        <begin position="1"/>
        <end position="28"/>
    </location>
</feature>
<organism evidence="2 3">
    <name type="scientific">Mycolicibacterium moriokaense</name>
    <dbReference type="NCBI Taxonomy" id="39691"/>
    <lineage>
        <taxon>Bacteria</taxon>
        <taxon>Bacillati</taxon>
        <taxon>Actinomycetota</taxon>
        <taxon>Actinomycetes</taxon>
        <taxon>Mycobacteriales</taxon>
        <taxon>Mycobacteriaceae</taxon>
        <taxon>Mycolicibacterium</taxon>
    </lineage>
</organism>
<evidence type="ECO:0008006" key="4">
    <source>
        <dbReference type="Google" id="ProtNLM"/>
    </source>
</evidence>